<keyword evidence="2" id="KW-0479">Metal-binding</keyword>
<dbReference type="AlphaFoldDB" id="A0A382FXW0"/>
<dbReference type="CDD" id="cd06230">
    <property type="entry name" value="M14_ASTE_ASPA_like"/>
    <property type="match status" value="1"/>
</dbReference>
<name>A0A382FXW0_9ZZZZ</name>
<evidence type="ECO:0000256" key="1">
    <source>
        <dbReference type="ARBA" id="ARBA00001947"/>
    </source>
</evidence>
<dbReference type="PANTHER" id="PTHR37326">
    <property type="entry name" value="BLL3975 PROTEIN"/>
    <property type="match status" value="1"/>
</dbReference>
<dbReference type="InterPro" id="IPR055438">
    <property type="entry name" value="AstE_AspA_cat"/>
</dbReference>
<dbReference type="PIRSF" id="PIRSF039012">
    <property type="entry name" value="ASP"/>
    <property type="match status" value="1"/>
</dbReference>
<sequence>MTDILKIGNVEVSPNSSAKGAIATGKGFDGRQGEIPILVCRGGENGPILWLNGATHGDEPEGAFSIFKTFDWLEHSLVRGTVVGVPAMNVPAFEAGKRGDPLDGFTYDMNRIYPGSSDGYPTERSAWAHWEVMKDNCDLQIAIHSGGEHSYLAHMIFASDNPESLELAAAMGTNWDLVFRSGQGGNNPASKIGDSGKAGITIELGGNCRTLAKDFHDIADDLSNGYRNVLRHYGMIEEEPAQYASEWRMGHQQALLAPASGMWVGNPDLSFETELPKGTVLGSVYNLYGEVQSQVLAPEEGVVFGLRSRPSVMAGEWCCFFGIIDEVRTDLIG</sequence>
<protein>
    <recommendedName>
        <fullName evidence="5">Succinylglutamate desuccinylase/Aspartoacylase catalytic domain-containing protein</fullName>
    </recommendedName>
</protein>
<gene>
    <name evidence="6" type="ORF">METZ01_LOCUS219625</name>
</gene>
<dbReference type="EMBL" id="UINC01051984">
    <property type="protein sequence ID" value="SVB66771.1"/>
    <property type="molecule type" value="Genomic_DNA"/>
</dbReference>
<proteinExistence type="predicted"/>
<evidence type="ECO:0000256" key="3">
    <source>
        <dbReference type="ARBA" id="ARBA00022801"/>
    </source>
</evidence>
<evidence type="ECO:0000256" key="4">
    <source>
        <dbReference type="ARBA" id="ARBA00022833"/>
    </source>
</evidence>
<dbReference type="PANTHER" id="PTHR37326:SF1">
    <property type="entry name" value="BLL3975 PROTEIN"/>
    <property type="match status" value="1"/>
</dbReference>
<accession>A0A382FXW0</accession>
<comment type="cofactor">
    <cofactor evidence="1">
        <name>Zn(2+)</name>
        <dbReference type="ChEBI" id="CHEBI:29105"/>
    </cofactor>
</comment>
<dbReference type="SUPFAM" id="SSF53187">
    <property type="entry name" value="Zn-dependent exopeptidases"/>
    <property type="match status" value="1"/>
</dbReference>
<feature type="domain" description="Succinylglutamate desuccinylase/Aspartoacylase catalytic" evidence="5">
    <location>
        <begin position="46"/>
        <end position="232"/>
    </location>
</feature>
<dbReference type="GO" id="GO:0016788">
    <property type="term" value="F:hydrolase activity, acting on ester bonds"/>
    <property type="evidence" value="ECO:0007669"/>
    <property type="project" value="InterPro"/>
</dbReference>
<dbReference type="Gene3D" id="3.40.630.10">
    <property type="entry name" value="Zn peptidases"/>
    <property type="match status" value="1"/>
</dbReference>
<keyword evidence="3" id="KW-0378">Hydrolase</keyword>
<evidence type="ECO:0000259" key="5">
    <source>
        <dbReference type="Pfam" id="PF24827"/>
    </source>
</evidence>
<reference evidence="6" key="1">
    <citation type="submission" date="2018-05" db="EMBL/GenBank/DDBJ databases">
        <authorList>
            <person name="Lanie J.A."/>
            <person name="Ng W.-L."/>
            <person name="Kazmierczak K.M."/>
            <person name="Andrzejewski T.M."/>
            <person name="Davidsen T.M."/>
            <person name="Wayne K.J."/>
            <person name="Tettelin H."/>
            <person name="Glass J.I."/>
            <person name="Rusch D."/>
            <person name="Podicherti R."/>
            <person name="Tsui H.-C.T."/>
            <person name="Winkler M.E."/>
        </authorList>
    </citation>
    <scope>NUCLEOTIDE SEQUENCE</scope>
</reference>
<dbReference type="GO" id="GO:0046872">
    <property type="term" value="F:metal ion binding"/>
    <property type="evidence" value="ECO:0007669"/>
    <property type="project" value="UniProtKB-KW"/>
</dbReference>
<keyword evidence="4" id="KW-0862">Zinc</keyword>
<dbReference type="InterPro" id="IPR053138">
    <property type="entry name" value="N-alpha-Ac-DABA_deacetylase"/>
</dbReference>
<dbReference type="GO" id="GO:0016811">
    <property type="term" value="F:hydrolase activity, acting on carbon-nitrogen (but not peptide) bonds, in linear amides"/>
    <property type="evidence" value="ECO:0007669"/>
    <property type="project" value="InterPro"/>
</dbReference>
<dbReference type="InterPro" id="IPR043795">
    <property type="entry name" value="N-alpha-Ac-DABA-like"/>
</dbReference>
<evidence type="ECO:0000313" key="6">
    <source>
        <dbReference type="EMBL" id="SVB66771.1"/>
    </source>
</evidence>
<organism evidence="6">
    <name type="scientific">marine metagenome</name>
    <dbReference type="NCBI Taxonomy" id="408172"/>
    <lineage>
        <taxon>unclassified sequences</taxon>
        <taxon>metagenomes</taxon>
        <taxon>ecological metagenomes</taxon>
    </lineage>
</organism>
<evidence type="ECO:0000256" key="2">
    <source>
        <dbReference type="ARBA" id="ARBA00022723"/>
    </source>
</evidence>
<dbReference type="Pfam" id="PF24827">
    <property type="entry name" value="AstE_AspA_cat"/>
    <property type="match status" value="1"/>
</dbReference>